<reference evidence="18" key="1">
    <citation type="submission" date="2018-07" db="EMBL/GenBank/DDBJ databases">
        <authorList>
            <person name="Yang D."/>
        </authorList>
    </citation>
    <scope>NUCLEOTIDE SEQUENCE</scope>
</reference>
<proteinExistence type="evidence at transcript level"/>
<evidence type="ECO:0000256" key="16">
    <source>
        <dbReference type="SAM" id="MobiDB-lite"/>
    </source>
</evidence>
<dbReference type="InterPro" id="IPR001148">
    <property type="entry name" value="CA_dom"/>
</dbReference>
<dbReference type="EC" id="4.2.1.1" evidence="4 15"/>
<keyword evidence="11" id="KW-1015">Disulfide bond</keyword>
<protein>
    <recommendedName>
        <fullName evidence="4 15">Carbonic anhydrase</fullName>
        <ecNumber evidence="4 15">4.2.1.1</ecNumber>
    </recommendedName>
</protein>
<dbReference type="InterPro" id="IPR023561">
    <property type="entry name" value="Carbonic_anhydrase_a-class"/>
</dbReference>
<dbReference type="PANTHER" id="PTHR18952:SF141">
    <property type="entry name" value="CARBONIC ANHYDRASE"/>
    <property type="match status" value="1"/>
</dbReference>
<comment type="similarity">
    <text evidence="3 15">Belongs to the alpha-carbonic anhydrase family.</text>
</comment>
<comment type="subcellular location">
    <subcellularLocation>
        <location evidence="2">Secreted</location>
        <location evidence="2">Extracellular space</location>
        <location evidence="2">Extracellular matrix</location>
    </subcellularLocation>
</comment>
<evidence type="ECO:0000256" key="15">
    <source>
        <dbReference type="RuleBase" id="RU367011"/>
    </source>
</evidence>
<dbReference type="GO" id="GO:0008270">
    <property type="term" value="F:zinc ion binding"/>
    <property type="evidence" value="ECO:0007669"/>
    <property type="project" value="UniProtKB-UniRule"/>
</dbReference>
<dbReference type="SMART" id="SM01057">
    <property type="entry name" value="Carb_anhydrase"/>
    <property type="match status" value="1"/>
</dbReference>
<keyword evidence="9 15" id="KW-0862">Zinc</keyword>
<evidence type="ECO:0000256" key="4">
    <source>
        <dbReference type="ARBA" id="ARBA00012925"/>
    </source>
</evidence>
<comment type="function">
    <text evidence="15">Reversible hydration of carbon dioxide.</text>
</comment>
<dbReference type="PANTHER" id="PTHR18952">
    <property type="entry name" value="CARBONIC ANHYDRASE"/>
    <property type="match status" value="1"/>
</dbReference>
<keyword evidence="6" id="KW-0272">Extracellular matrix</keyword>
<dbReference type="InterPro" id="IPR036398">
    <property type="entry name" value="CA_dom_sf"/>
</dbReference>
<name>A0A482B297_RUDPH</name>
<dbReference type="FunFam" id="3.10.200.10:FF:000003">
    <property type="entry name" value="Carbonic anhydrase 12"/>
    <property type="match status" value="1"/>
</dbReference>
<dbReference type="Pfam" id="PF00194">
    <property type="entry name" value="Carb_anhydrase"/>
    <property type="match status" value="1"/>
</dbReference>
<keyword evidence="12" id="KW-0325">Glycoprotein</keyword>
<dbReference type="AlphaFoldDB" id="A0A482B297"/>
<dbReference type="PROSITE" id="PS00162">
    <property type="entry name" value="ALPHA_CA_1"/>
    <property type="match status" value="1"/>
</dbReference>
<dbReference type="GO" id="GO:0004089">
    <property type="term" value="F:carbonate dehydratase activity"/>
    <property type="evidence" value="ECO:0007669"/>
    <property type="project" value="UniProtKB-UniRule"/>
</dbReference>
<dbReference type="EMBL" id="MH559333">
    <property type="protein sequence ID" value="QBL56985.1"/>
    <property type="molecule type" value="mRNA"/>
</dbReference>
<dbReference type="SUPFAM" id="SSF51069">
    <property type="entry name" value="Carbonic anhydrase"/>
    <property type="match status" value="1"/>
</dbReference>
<evidence type="ECO:0000259" key="17">
    <source>
        <dbReference type="PROSITE" id="PS51144"/>
    </source>
</evidence>
<accession>A0A482B297</accession>
<evidence type="ECO:0000256" key="10">
    <source>
        <dbReference type="ARBA" id="ARBA00022837"/>
    </source>
</evidence>
<keyword evidence="13 15" id="KW-0456">Lyase</keyword>
<evidence type="ECO:0000256" key="1">
    <source>
        <dbReference type="ARBA" id="ARBA00001947"/>
    </source>
</evidence>
<dbReference type="GO" id="GO:0005737">
    <property type="term" value="C:cytoplasm"/>
    <property type="evidence" value="ECO:0007669"/>
    <property type="project" value="TreeGrafter"/>
</dbReference>
<keyword evidence="5" id="KW-0964">Secreted</keyword>
<evidence type="ECO:0000256" key="5">
    <source>
        <dbReference type="ARBA" id="ARBA00022525"/>
    </source>
</evidence>
<dbReference type="PROSITE" id="PS51144">
    <property type="entry name" value="ALPHA_CA_2"/>
    <property type="match status" value="1"/>
</dbReference>
<organism evidence="18">
    <name type="scientific">Ruditapes philippinarum</name>
    <name type="common">Japanese carpet shell</name>
    <name type="synonym">Venerupis philippinarum</name>
    <dbReference type="NCBI Taxonomy" id="129788"/>
    <lineage>
        <taxon>Eukaryota</taxon>
        <taxon>Metazoa</taxon>
        <taxon>Spiralia</taxon>
        <taxon>Lophotrochozoa</taxon>
        <taxon>Mollusca</taxon>
        <taxon>Bivalvia</taxon>
        <taxon>Autobranchia</taxon>
        <taxon>Heteroconchia</taxon>
        <taxon>Euheterodonta</taxon>
        <taxon>Imparidentia</taxon>
        <taxon>Neoheterodontei</taxon>
        <taxon>Venerida</taxon>
        <taxon>Veneroidea</taxon>
        <taxon>Veneridae</taxon>
        <taxon>Ruditapes</taxon>
    </lineage>
</organism>
<evidence type="ECO:0000256" key="3">
    <source>
        <dbReference type="ARBA" id="ARBA00010718"/>
    </source>
</evidence>
<feature type="domain" description="Alpha-carbonic anhydrase" evidence="17">
    <location>
        <begin position="2"/>
        <end position="260"/>
    </location>
</feature>
<evidence type="ECO:0000256" key="14">
    <source>
        <dbReference type="ARBA" id="ARBA00048348"/>
    </source>
</evidence>
<evidence type="ECO:0000256" key="6">
    <source>
        <dbReference type="ARBA" id="ARBA00022530"/>
    </source>
</evidence>
<keyword evidence="7 15" id="KW-0479">Metal-binding</keyword>
<evidence type="ECO:0000256" key="9">
    <source>
        <dbReference type="ARBA" id="ARBA00022833"/>
    </source>
</evidence>
<evidence type="ECO:0000256" key="7">
    <source>
        <dbReference type="ARBA" id="ARBA00022723"/>
    </source>
</evidence>
<sequence length="261" mass="29236">MPGWGYTESNGPSTWAKDCFSGSMGKRQSPIDIKTSEAKYDSDLTDEALTTKYVQERNIQLKNNGHSIMCQISSENKSVLTGGPLKGDTYRLEQFHLHWGSKDDKGSEHTIDGKEYAAELHLVHWNSSKYPSFGEAASKSDGLAVLGIMVKVGSENQVFKTITNHLDEMVSINTDKTFDTALDPAELLPNNTSQYWTYEGSLTTPPLFESVQWIVFKEPVEYSPDQMKKLRSLKDADGHDMQDNFRPPLALEGRSVRASFQ</sequence>
<evidence type="ECO:0000256" key="13">
    <source>
        <dbReference type="ARBA" id="ARBA00023239"/>
    </source>
</evidence>
<comment type="catalytic activity">
    <reaction evidence="14 15">
        <text>hydrogencarbonate + H(+) = CO2 + H2O</text>
        <dbReference type="Rhea" id="RHEA:10748"/>
        <dbReference type="ChEBI" id="CHEBI:15377"/>
        <dbReference type="ChEBI" id="CHEBI:15378"/>
        <dbReference type="ChEBI" id="CHEBI:16526"/>
        <dbReference type="ChEBI" id="CHEBI:17544"/>
        <dbReference type="EC" id="4.2.1.1"/>
    </reaction>
</comment>
<evidence type="ECO:0000256" key="11">
    <source>
        <dbReference type="ARBA" id="ARBA00023157"/>
    </source>
</evidence>
<evidence type="ECO:0000256" key="2">
    <source>
        <dbReference type="ARBA" id="ARBA00004498"/>
    </source>
</evidence>
<dbReference type="InterPro" id="IPR018338">
    <property type="entry name" value="Carbonic_anhydrase_a-class_CS"/>
</dbReference>
<keyword evidence="8" id="KW-0677">Repeat</keyword>
<evidence type="ECO:0000256" key="8">
    <source>
        <dbReference type="ARBA" id="ARBA00022737"/>
    </source>
</evidence>
<keyword evidence="10" id="KW-0106">Calcium</keyword>
<feature type="region of interest" description="Disordered" evidence="16">
    <location>
        <begin position="234"/>
        <end position="261"/>
    </location>
</feature>
<comment type="cofactor">
    <cofactor evidence="1 15">
        <name>Zn(2+)</name>
        <dbReference type="ChEBI" id="CHEBI:29105"/>
    </cofactor>
</comment>
<evidence type="ECO:0000313" key="18">
    <source>
        <dbReference type="EMBL" id="QBL56985.1"/>
    </source>
</evidence>
<feature type="compositionally biased region" description="Basic and acidic residues" evidence="16">
    <location>
        <begin position="234"/>
        <end position="243"/>
    </location>
</feature>
<dbReference type="Gene3D" id="3.10.200.10">
    <property type="entry name" value="Alpha carbonic anhydrase"/>
    <property type="match status" value="1"/>
</dbReference>
<evidence type="ECO:0000256" key="12">
    <source>
        <dbReference type="ARBA" id="ARBA00023180"/>
    </source>
</evidence>